<dbReference type="RefSeq" id="WP_186345501.1">
    <property type="nucleotide sequence ID" value="NZ_BMMR01000001.1"/>
</dbReference>
<name>A0ABR6U711_9ACTN</name>
<comment type="caution">
    <text evidence="2">The sequence shown here is derived from an EMBL/GenBank/DDBJ whole genome shotgun (WGS) entry which is preliminary data.</text>
</comment>
<feature type="region of interest" description="Disordered" evidence="1">
    <location>
        <begin position="1"/>
        <end position="27"/>
    </location>
</feature>
<evidence type="ECO:0000313" key="2">
    <source>
        <dbReference type="EMBL" id="MBC2960225.1"/>
    </source>
</evidence>
<keyword evidence="3" id="KW-1185">Reference proteome</keyword>
<evidence type="ECO:0000256" key="1">
    <source>
        <dbReference type="SAM" id="MobiDB-lite"/>
    </source>
</evidence>
<dbReference type="EMBL" id="JACMYC010000004">
    <property type="protein sequence ID" value="MBC2960225.1"/>
    <property type="molecule type" value="Genomic_DNA"/>
</dbReference>
<organism evidence="2 3">
    <name type="scientific">Nocardioides deserti</name>
    <dbReference type="NCBI Taxonomy" id="1588644"/>
    <lineage>
        <taxon>Bacteria</taxon>
        <taxon>Bacillati</taxon>
        <taxon>Actinomycetota</taxon>
        <taxon>Actinomycetes</taxon>
        <taxon>Propionibacteriales</taxon>
        <taxon>Nocardioidaceae</taxon>
        <taxon>Nocardioides</taxon>
    </lineage>
</organism>
<accession>A0ABR6U711</accession>
<gene>
    <name evidence="2" type="ORF">H7344_07960</name>
</gene>
<evidence type="ECO:0008006" key="4">
    <source>
        <dbReference type="Google" id="ProtNLM"/>
    </source>
</evidence>
<proteinExistence type="predicted"/>
<evidence type="ECO:0000313" key="3">
    <source>
        <dbReference type="Proteomes" id="UP000604001"/>
    </source>
</evidence>
<reference evidence="2 3" key="1">
    <citation type="submission" date="2020-08" db="EMBL/GenBank/DDBJ databases">
        <title>novel species in genus Nocardioides.</title>
        <authorList>
            <person name="Zhang G."/>
        </authorList>
    </citation>
    <scope>NUCLEOTIDE SEQUENCE [LARGE SCALE GENOMIC DNA]</scope>
    <source>
        <strain evidence="2 3">SC8A-24</strain>
    </source>
</reference>
<protein>
    <recommendedName>
        <fullName evidence="4">Phosphodiesterase</fullName>
    </recommendedName>
</protein>
<dbReference type="Proteomes" id="UP000604001">
    <property type="component" value="Unassembled WGS sequence"/>
</dbReference>
<feature type="compositionally biased region" description="Low complexity" evidence="1">
    <location>
        <begin position="1"/>
        <end position="14"/>
    </location>
</feature>
<sequence>MTSTQRPKPTTQRQTQREARPHAAGQAHPLAALPAKVGGAVIATAVRGLAAVRPAEKPMHPAGRVLHGRLERHGLEPGIGVPFVDRAGVDEVVARESKGLGLPAGLPDIHGLALKVPLGGATVDEARDGSGGHADLLLSTNGWGPVTRFLVVPSAGMTTRPLTTLFPYRSPRGPVLLGARYVDERHVELAVAGLRSDWRVFADLHLELEEPGPTGDGTDDPELEFDAILNELPELPNYDWVRRVRAPSYAVARRSRR</sequence>